<reference evidence="1 2" key="1">
    <citation type="submission" date="2018-07" db="EMBL/GenBank/DDBJ databases">
        <title>Lactobacillus curvatus genome sequence.</title>
        <authorList>
            <person name="Prechtl R."/>
        </authorList>
    </citation>
    <scope>NUCLEOTIDE SEQUENCE [LARGE SCALE GENOMIC DNA]</scope>
    <source>
        <strain evidence="1 2">TMW 1.1928</strain>
    </source>
</reference>
<dbReference type="InterPro" id="IPR008250">
    <property type="entry name" value="ATPase_P-typ_transduc_dom_A_sf"/>
</dbReference>
<name>A0A1X7QJ35_LATCU</name>
<dbReference type="SUPFAM" id="SSF81653">
    <property type="entry name" value="Calcium ATPase, transduction domain A"/>
    <property type="match status" value="1"/>
</dbReference>
<accession>A0A1X7QJ35</accession>
<gene>
    <name evidence="1" type="ORF">DT351_06325</name>
</gene>
<dbReference type="Proteomes" id="UP000257607">
    <property type="component" value="Chromosome"/>
</dbReference>
<protein>
    <submittedName>
        <fullName evidence="1">Uncharacterized protein</fullName>
    </submittedName>
</protein>
<dbReference type="EMBL" id="CP031003">
    <property type="protein sequence ID" value="AXN35998.1"/>
    <property type="molecule type" value="Genomic_DNA"/>
</dbReference>
<proteinExistence type="predicted"/>
<dbReference type="RefSeq" id="WP_004270759.1">
    <property type="nucleotide sequence ID" value="NZ_CBCPHQ010000003.1"/>
</dbReference>
<organism evidence="1 2">
    <name type="scientific">Latilactobacillus curvatus</name>
    <name type="common">Lactobacillus curvatus</name>
    <dbReference type="NCBI Taxonomy" id="28038"/>
    <lineage>
        <taxon>Bacteria</taxon>
        <taxon>Bacillati</taxon>
        <taxon>Bacillota</taxon>
        <taxon>Bacilli</taxon>
        <taxon>Lactobacillales</taxon>
        <taxon>Lactobacillaceae</taxon>
        <taxon>Latilactobacillus</taxon>
    </lineage>
</organism>
<dbReference type="AlphaFoldDB" id="A0A1X7QJ35"/>
<evidence type="ECO:0000313" key="1">
    <source>
        <dbReference type="EMBL" id="AXN35998.1"/>
    </source>
</evidence>
<evidence type="ECO:0000313" key="2">
    <source>
        <dbReference type="Proteomes" id="UP000257607"/>
    </source>
</evidence>
<sequence length="220" mass="23480">MHKKLKKDVNITGITSSGMLMRLLATRPSGLTTVEAAKRETVLENSQARVSVMRDGFLRLIGADQIVPGDILVLAASEKTPVTIATVNKDVNVIEAGEAVTEMVHGVVLDATIGAKAQTPKVRVGSTFMMAVAALVSFCAVLMVNQFAFMGLATLVVGAILLTMIKLVNLGQIKVAIDLNDLRVSERCVQVSQQIKPVVRVFQELLVHAGNAEIPQPVLA</sequence>